<dbReference type="AlphaFoldDB" id="A0A845BIT6"/>
<name>A0A845BIT6_9PROT</name>
<dbReference type="SUPFAM" id="SSF48452">
    <property type="entry name" value="TPR-like"/>
    <property type="match status" value="3"/>
</dbReference>
<evidence type="ECO:0000313" key="2">
    <source>
        <dbReference type="EMBL" id="MXP65984.1"/>
    </source>
</evidence>
<dbReference type="Pfam" id="PF12770">
    <property type="entry name" value="CHAT"/>
    <property type="match status" value="1"/>
</dbReference>
<dbReference type="InterPro" id="IPR019734">
    <property type="entry name" value="TPR_rpt"/>
</dbReference>
<evidence type="ECO:0000313" key="3">
    <source>
        <dbReference type="Proteomes" id="UP000460715"/>
    </source>
</evidence>
<sequence>MALLLVLGAPALAQQVPGAEPMLRQAQALAAAGDAGGALSLLEAWLAPGQAGISPEAAVPLRILAANVAVQLGDARRARAHLEAAEAAVRGLASASGPLASARALRDLAQAWQGLGDLGQADKALSAALPVLEAVAPEEGASVANARGLLRREMLRLAEAQADFARSLALLRAAARLPSDAPDPRGEAATQALANLALTRMDAGDVEGARHAVRRAYAATGADQRLWGAVALVEADVLLHGELDMVGAQARIEQVLAMADVDDPLHGHARLAQAISFFERGRMSEAAEAAEAAVETYRVALGERDPAFARALHTLGTALAELGGEAEAGAAFTRAAELLRETLGPLAPSYHATEVEHGWLDLRNGDLLSAENRARAALAAYAEAPPPDTRPEGLATILLGLVAEARSGKAAAESRPAEAEAEVEEAARLYRRGQALIGAAQGSVSPDLSFSLLRLGRMLGRSGRYVEAMPPVERAIALQERLGGVGTVRLADALTARAELRRGSGDIRGALRDVRDAYGLLSARVRGVEGAGGAGARAQRRSVRQLFLTQASLLLELAPEDQAAREVAFAASQEAAASRAGEALHRTAARLAAVAGRDSALVSLLRRLDSAEDLLRQADAQVLAWAVRPGPDPTQQGMLRMAARERALQRLLDIQEAIAAQAPALSEFLSPGAAAMAELQASLAADEALLAPLLGEDGLLLWVATKDAVQALRLPGRRAEMAGLVARLRAGVDLDAASGQLARLPRFDGAAAKALHAALIAPAEATGLLTGKVHLLIVPDAELQSLPPQLIFDPARGWLPRRYATTLIPSIRAAVAAHAAQRQPSAAPKAFLGVGNPLSSPPEPRIMAGRPRSYASYDPSRAGFPLRQQLARLPALPDTERELRDVAALQPADSVELLLGAQATARRMRAAQPGRFRRITFATHGLMAGALPGLAEPALVLTPENGSDGLLYASDIAAMDLDADLVVLSACNTAAPDGTLAAEGLSGLARAFLLAGARALLVSHWSVASMVTVRLMTDFAAAEAAEPRPHRAEALRRAMLGMMDDPQGGMAHPALWGAFTIVGR</sequence>
<accession>A0A845BIT6</accession>
<feature type="domain" description="CHAT" evidence="1">
    <location>
        <begin position="751"/>
        <end position="1064"/>
    </location>
</feature>
<protein>
    <submittedName>
        <fullName evidence="2">CHAT domain-containing protein</fullName>
    </submittedName>
</protein>
<evidence type="ECO:0000259" key="1">
    <source>
        <dbReference type="Pfam" id="PF12770"/>
    </source>
</evidence>
<dbReference type="OrthoDB" id="9787760at2"/>
<dbReference type="InterPro" id="IPR024983">
    <property type="entry name" value="CHAT_dom"/>
</dbReference>
<dbReference type="SMART" id="SM00028">
    <property type="entry name" value="TPR"/>
    <property type="match status" value="6"/>
</dbReference>
<keyword evidence="3" id="KW-1185">Reference proteome</keyword>
<comment type="caution">
    <text evidence="2">The sequence shown here is derived from an EMBL/GenBank/DDBJ whole genome shotgun (WGS) entry which is preliminary data.</text>
</comment>
<organism evidence="2 3">
    <name type="scientific">Teichococcus coralli</name>
    <dbReference type="NCBI Taxonomy" id="2545983"/>
    <lineage>
        <taxon>Bacteria</taxon>
        <taxon>Pseudomonadati</taxon>
        <taxon>Pseudomonadota</taxon>
        <taxon>Alphaproteobacteria</taxon>
        <taxon>Acetobacterales</taxon>
        <taxon>Roseomonadaceae</taxon>
        <taxon>Roseomonas</taxon>
    </lineage>
</organism>
<dbReference type="EMBL" id="SNVJ01000034">
    <property type="protein sequence ID" value="MXP65984.1"/>
    <property type="molecule type" value="Genomic_DNA"/>
</dbReference>
<dbReference type="Proteomes" id="UP000460715">
    <property type="component" value="Unassembled WGS sequence"/>
</dbReference>
<dbReference type="InterPro" id="IPR011990">
    <property type="entry name" value="TPR-like_helical_dom_sf"/>
</dbReference>
<proteinExistence type="predicted"/>
<dbReference type="RefSeq" id="WP_160939392.1">
    <property type="nucleotide sequence ID" value="NZ_SNVJ01000034.1"/>
</dbReference>
<reference evidence="2 3" key="1">
    <citation type="submission" date="2019-03" db="EMBL/GenBank/DDBJ databases">
        <title>Roseomonas sp. a novel Roseomonas species isolated from Sea whip Gorgonian.</title>
        <authorList>
            <person name="Li F."/>
            <person name="Pan X."/>
            <person name="Huang S."/>
            <person name="Li Z."/>
            <person name="Meng B."/>
        </authorList>
    </citation>
    <scope>NUCLEOTIDE SEQUENCE [LARGE SCALE GENOMIC DNA]</scope>
    <source>
        <strain evidence="2 3">M0104</strain>
    </source>
</reference>
<dbReference type="Gene3D" id="1.25.40.10">
    <property type="entry name" value="Tetratricopeptide repeat domain"/>
    <property type="match status" value="3"/>
</dbReference>
<gene>
    <name evidence="2" type="ORF">E0493_21795</name>
</gene>